<evidence type="ECO:0000256" key="1">
    <source>
        <dbReference type="ARBA" id="ARBA00022630"/>
    </source>
</evidence>
<accession>A0A316USF4</accession>
<dbReference type="GO" id="GO:0004497">
    <property type="term" value="F:monooxygenase activity"/>
    <property type="evidence" value="ECO:0007669"/>
    <property type="project" value="UniProtKB-KW"/>
</dbReference>
<name>A0A316USF4_9BASI</name>
<dbReference type="InterPro" id="IPR016215">
    <property type="entry name" value="NTA_MOA"/>
</dbReference>
<feature type="domain" description="Luciferase-like" evidence="7">
    <location>
        <begin position="36"/>
        <end position="407"/>
    </location>
</feature>
<dbReference type="GO" id="GO:0016705">
    <property type="term" value="F:oxidoreductase activity, acting on paired donors, with incorporation or reduction of molecular oxygen"/>
    <property type="evidence" value="ECO:0007669"/>
    <property type="project" value="InterPro"/>
</dbReference>
<dbReference type="Pfam" id="PF00296">
    <property type="entry name" value="Bac_luciferase"/>
    <property type="match status" value="1"/>
</dbReference>
<feature type="compositionally biased region" description="Basic and acidic residues" evidence="6">
    <location>
        <begin position="510"/>
        <end position="525"/>
    </location>
</feature>
<dbReference type="OrthoDB" id="5561043at2759"/>
<dbReference type="SUPFAM" id="SSF51679">
    <property type="entry name" value="Bacterial luciferase-like"/>
    <property type="match status" value="1"/>
</dbReference>
<protein>
    <submittedName>
        <fullName evidence="8">Nitrilotriacetate monooxygenase component A/pristinamycin IIA synthase subunit A</fullName>
    </submittedName>
</protein>
<dbReference type="InterPro" id="IPR051260">
    <property type="entry name" value="Diverse_substr_monoxygenases"/>
</dbReference>
<gene>
    <name evidence="8" type="ORF">BDZ90DRAFT_279359</name>
</gene>
<evidence type="ECO:0000313" key="9">
    <source>
        <dbReference type="Proteomes" id="UP000245884"/>
    </source>
</evidence>
<evidence type="ECO:0000256" key="2">
    <source>
        <dbReference type="ARBA" id="ARBA00022643"/>
    </source>
</evidence>
<sequence>MSSSSSSPTKENKRWILFAFEMACSGHQSPGLWTHPEDRSHLYNKLSYWTDLAKLLEKGKFDGLFLADVLGIYDRYGSSPSAALRSGAQVPLIDPAFTVPAMAAVTRHLSFGITATTSYEHPYSLARRFSSLDHLTNGRVGWNVVTGYLDSAARQFGAKSQEMHARRYEIADEYMDVVYKLWESSWSDDAVRHSIPSQLFTDPTRVQPIHHTGPNYSVPGPHICEPSLQRTPLIFQAGSSGPGLAFAGKHAEVVFIAAHRPDVARKRVDAARAAASAAGRDPKSLKVLALLCPIVGTTDVEAREKHADFLAHGSDEGALALFGGWTGMDLSPYSDDEELRTAAAAAGSNAIKSAIDGFAQQDPSVQKWTKREVANLIKVGGLGPVVVGSPEGVADQLEEWVREAGVDGFNLAYAVAPGTFVDFIELVLPILRQRGHVWAEYPEVEQEPAGWKGGKELSVGQAAGGFGAQEVLGLTAREKLYGIGQRRLRDDHYASRFRWRARQPAPELPGQREPRETNGIDGKEGEPDEAPTKRKKTG</sequence>
<keyword evidence="2" id="KW-0288">FMN</keyword>
<keyword evidence="9" id="KW-1185">Reference proteome</keyword>
<dbReference type="EMBL" id="KZ819666">
    <property type="protein sequence ID" value="PWN28239.1"/>
    <property type="molecule type" value="Genomic_DNA"/>
</dbReference>
<keyword evidence="4 8" id="KW-0503">Monooxygenase</keyword>
<feature type="region of interest" description="Disordered" evidence="6">
    <location>
        <begin position="499"/>
        <end position="538"/>
    </location>
</feature>
<proteinExistence type="inferred from homology"/>
<dbReference type="PANTHER" id="PTHR30011:SF16">
    <property type="entry name" value="C2H2 FINGER DOMAIN TRANSCRIPTION FACTOR (EUROFUNG)-RELATED"/>
    <property type="match status" value="1"/>
</dbReference>
<evidence type="ECO:0000256" key="4">
    <source>
        <dbReference type="ARBA" id="ARBA00023033"/>
    </source>
</evidence>
<dbReference type="Gene3D" id="3.20.20.30">
    <property type="entry name" value="Luciferase-like domain"/>
    <property type="match status" value="1"/>
</dbReference>
<keyword evidence="3" id="KW-0560">Oxidoreductase</keyword>
<keyword evidence="1" id="KW-0285">Flavoprotein</keyword>
<dbReference type="GeneID" id="37030986"/>
<dbReference type="AlphaFoldDB" id="A0A316USF4"/>
<dbReference type="PANTHER" id="PTHR30011">
    <property type="entry name" value="ALKANESULFONATE MONOOXYGENASE-RELATED"/>
    <property type="match status" value="1"/>
</dbReference>
<evidence type="ECO:0000256" key="3">
    <source>
        <dbReference type="ARBA" id="ARBA00023002"/>
    </source>
</evidence>
<comment type="similarity">
    <text evidence="5">Belongs to the NtaA/SnaA/DszA monooxygenase family.</text>
</comment>
<dbReference type="InterPro" id="IPR036661">
    <property type="entry name" value="Luciferase-like_sf"/>
</dbReference>
<reference evidence="8 9" key="1">
    <citation type="journal article" date="2018" name="Mol. Biol. Evol.">
        <title>Broad Genomic Sampling Reveals a Smut Pathogenic Ancestry of the Fungal Clade Ustilaginomycotina.</title>
        <authorList>
            <person name="Kijpornyongpan T."/>
            <person name="Mondo S.J."/>
            <person name="Barry K."/>
            <person name="Sandor L."/>
            <person name="Lee J."/>
            <person name="Lipzen A."/>
            <person name="Pangilinan J."/>
            <person name="LaButti K."/>
            <person name="Hainaut M."/>
            <person name="Henrissat B."/>
            <person name="Grigoriev I.V."/>
            <person name="Spatafora J.W."/>
            <person name="Aime M.C."/>
        </authorList>
    </citation>
    <scope>NUCLEOTIDE SEQUENCE [LARGE SCALE GENOMIC DNA]</scope>
    <source>
        <strain evidence="8 9">MCA 5214</strain>
    </source>
</reference>
<dbReference type="STRING" id="1569628.A0A316USF4"/>
<evidence type="ECO:0000256" key="5">
    <source>
        <dbReference type="ARBA" id="ARBA00033748"/>
    </source>
</evidence>
<evidence type="ECO:0000259" key="7">
    <source>
        <dbReference type="Pfam" id="PF00296"/>
    </source>
</evidence>
<dbReference type="InterPro" id="IPR011251">
    <property type="entry name" value="Luciferase-like_dom"/>
</dbReference>
<evidence type="ECO:0000313" key="8">
    <source>
        <dbReference type="EMBL" id="PWN28239.1"/>
    </source>
</evidence>
<organism evidence="8 9">
    <name type="scientific">Jaminaea rosea</name>
    <dbReference type="NCBI Taxonomy" id="1569628"/>
    <lineage>
        <taxon>Eukaryota</taxon>
        <taxon>Fungi</taxon>
        <taxon>Dikarya</taxon>
        <taxon>Basidiomycota</taxon>
        <taxon>Ustilaginomycotina</taxon>
        <taxon>Exobasidiomycetes</taxon>
        <taxon>Microstromatales</taxon>
        <taxon>Microstromatales incertae sedis</taxon>
        <taxon>Jaminaea</taxon>
    </lineage>
</organism>
<dbReference type="NCBIfam" id="TIGR03860">
    <property type="entry name" value="FMN_nitrolo"/>
    <property type="match status" value="1"/>
</dbReference>
<evidence type="ECO:0000256" key="6">
    <source>
        <dbReference type="SAM" id="MobiDB-lite"/>
    </source>
</evidence>
<dbReference type="Proteomes" id="UP000245884">
    <property type="component" value="Unassembled WGS sequence"/>
</dbReference>
<dbReference type="RefSeq" id="XP_025362851.1">
    <property type="nucleotide sequence ID" value="XM_025509163.1"/>
</dbReference>